<feature type="domain" description="Sulfatase N-terminal" evidence="7">
    <location>
        <begin position="24"/>
        <end position="327"/>
    </location>
</feature>
<keyword evidence="3" id="KW-0378">Hydrolase</keyword>
<dbReference type="Gene3D" id="3.40.720.10">
    <property type="entry name" value="Alkaline Phosphatase, subunit A"/>
    <property type="match status" value="1"/>
</dbReference>
<evidence type="ECO:0000256" key="4">
    <source>
        <dbReference type="ARBA" id="ARBA00022837"/>
    </source>
</evidence>
<dbReference type="InterPro" id="IPR024607">
    <property type="entry name" value="Sulfatase_CS"/>
</dbReference>
<evidence type="ECO:0000313" key="9">
    <source>
        <dbReference type="Proteomes" id="UP000321577"/>
    </source>
</evidence>
<dbReference type="SUPFAM" id="SSF53649">
    <property type="entry name" value="Alkaline phosphatase-like"/>
    <property type="match status" value="1"/>
</dbReference>
<keyword evidence="9" id="KW-1185">Reference proteome</keyword>
<feature type="compositionally biased region" description="Low complexity" evidence="5">
    <location>
        <begin position="474"/>
        <end position="484"/>
    </location>
</feature>
<keyword evidence="2" id="KW-0479">Metal-binding</keyword>
<dbReference type="InterPro" id="IPR017850">
    <property type="entry name" value="Alkaline_phosphatase_core_sf"/>
</dbReference>
<dbReference type="PROSITE" id="PS00149">
    <property type="entry name" value="SULFATASE_2"/>
    <property type="match status" value="1"/>
</dbReference>
<dbReference type="PANTHER" id="PTHR42693:SF53">
    <property type="entry name" value="ENDO-4-O-SULFATASE"/>
    <property type="match status" value="1"/>
</dbReference>
<feature type="signal peptide" evidence="6">
    <location>
        <begin position="1"/>
        <end position="19"/>
    </location>
</feature>
<gene>
    <name evidence="8" type="ORF">BGE01nite_20470</name>
</gene>
<organism evidence="8 9">
    <name type="scientific">Brevifollis gellanilyticus</name>
    <dbReference type="NCBI Taxonomy" id="748831"/>
    <lineage>
        <taxon>Bacteria</taxon>
        <taxon>Pseudomonadati</taxon>
        <taxon>Verrucomicrobiota</taxon>
        <taxon>Verrucomicrobiia</taxon>
        <taxon>Verrucomicrobiales</taxon>
        <taxon>Verrucomicrobiaceae</taxon>
    </lineage>
</organism>
<proteinExistence type="inferred from homology"/>
<dbReference type="OrthoDB" id="9803751at2"/>
<dbReference type="RefSeq" id="WP_146850346.1">
    <property type="nucleotide sequence ID" value="NZ_BKAG01000012.1"/>
</dbReference>
<dbReference type="Proteomes" id="UP000321577">
    <property type="component" value="Unassembled WGS sequence"/>
</dbReference>
<protein>
    <submittedName>
        <fullName evidence="8">N-acetylgalactosamine-6-sulfatase</fullName>
    </submittedName>
</protein>
<evidence type="ECO:0000256" key="2">
    <source>
        <dbReference type="ARBA" id="ARBA00022723"/>
    </source>
</evidence>
<reference evidence="8 9" key="1">
    <citation type="submission" date="2019-07" db="EMBL/GenBank/DDBJ databases">
        <title>Whole genome shotgun sequence of Brevifollis gellanilyticus NBRC 108608.</title>
        <authorList>
            <person name="Hosoyama A."/>
            <person name="Uohara A."/>
            <person name="Ohji S."/>
            <person name="Ichikawa N."/>
        </authorList>
    </citation>
    <scope>NUCLEOTIDE SEQUENCE [LARGE SCALE GENOMIC DNA]</scope>
    <source>
        <strain evidence="8 9">NBRC 108608</strain>
    </source>
</reference>
<keyword evidence="6" id="KW-0732">Signal</keyword>
<evidence type="ECO:0000256" key="6">
    <source>
        <dbReference type="SAM" id="SignalP"/>
    </source>
</evidence>
<dbReference type="AlphaFoldDB" id="A0A512M7P4"/>
<name>A0A512M7P4_9BACT</name>
<dbReference type="InterPro" id="IPR050738">
    <property type="entry name" value="Sulfatase"/>
</dbReference>
<feature type="compositionally biased region" description="Basic residues" evidence="5">
    <location>
        <begin position="427"/>
        <end position="438"/>
    </location>
</feature>
<keyword evidence="4" id="KW-0106">Calcium</keyword>
<sequence length="484" mass="53339">MKALLILLSSAVLLHSASAAESRPNILLFYADDLGYGELGCYGFKEVPTPNIDSIAANGIRFTNGYVSAPLCSPSRAGLMTGRYQQRFGHENNMMTAEKGLPIAEKTFGDRMKALGYATGAVGKWHLGNDPAYLPMKRGFDDYFGVFGNPGSYFTPKGLIDSKISAEPQKAPENFYTTDAFAARASEWITSKKEAPWFLYMPFNAVHSPHEATEKYLQRFTHISDPKRRQFDAMLAAMDDAVGVVLAKVRELKLEERTLIYFISDNGSPNDRGEANGPLHGKKHTCWEGGIRLPWLMQWKGTLPAGKIEDRPVIQLDVLPTCVSAAGGTVDPAWKLDGVNLLPFVKGENSERPHPTLYWRIDNMWAVRHGDMKLVSAEAGREPELFDLAADIGETKNLASAQPEKAAELKRLWDDWNTSLTAPAFGAKHKMKKAKGKGKRMEASKATPTPPSEPETTPKSKKELRQERKKKAASKAAAAPAVDN</sequence>
<dbReference type="GO" id="GO:0004065">
    <property type="term" value="F:arylsulfatase activity"/>
    <property type="evidence" value="ECO:0007669"/>
    <property type="project" value="TreeGrafter"/>
</dbReference>
<dbReference type="Gene3D" id="3.30.1120.10">
    <property type="match status" value="1"/>
</dbReference>
<dbReference type="PROSITE" id="PS00523">
    <property type="entry name" value="SULFATASE_1"/>
    <property type="match status" value="1"/>
</dbReference>
<comment type="similarity">
    <text evidence="1">Belongs to the sulfatase family.</text>
</comment>
<feature type="region of interest" description="Disordered" evidence="5">
    <location>
        <begin position="427"/>
        <end position="484"/>
    </location>
</feature>
<comment type="caution">
    <text evidence="8">The sequence shown here is derived from an EMBL/GenBank/DDBJ whole genome shotgun (WGS) entry which is preliminary data.</text>
</comment>
<dbReference type="InterPro" id="IPR000917">
    <property type="entry name" value="Sulfatase_N"/>
</dbReference>
<dbReference type="EMBL" id="BKAG01000012">
    <property type="protein sequence ID" value="GEP42756.1"/>
    <property type="molecule type" value="Genomic_DNA"/>
</dbReference>
<evidence type="ECO:0000256" key="1">
    <source>
        <dbReference type="ARBA" id="ARBA00008779"/>
    </source>
</evidence>
<feature type="compositionally biased region" description="Basic and acidic residues" evidence="5">
    <location>
        <begin position="456"/>
        <end position="466"/>
    </location>
</feature>
<accession>A0A512M7P4</accession>
<dbReference type="PANTHER" id="PTHR42693">
    <property type="entry name" value="ARYLSULFATASE FAMILY MEMBER"/>
    <property type="match status" value="1"/>
</dbReference>
<evidence type="ECO:0000259" key="7">
    <source>
        <dbReference type="Pfam" id="PF00884"/>
    </source>
</evidence>
<evidence type="ECO:0000313" key="8">
    <source>
        <dbReference type="EMBL" id="GEP42756.1"/>
    </source>
</evidence>
<dbReference type="Pfam" id="PF00884">
    <property type="entry name" value="Sulfatase"/>
    <property type="match status" value="1"/>
</dbReference>
<evidence type="ECO:0000256" key="5">
    <source>
        <dbReference type="SAM" id="MobiDB-lite"/>
    </source>
</evidence>
<dbReference type="GO" id="GO:0046872">
    <property type="term" value="F:metal ion binding"/>
    <property type="evidence" value="ECO:0007669"/>
    <property type="project" value="UniProtKB-KW"/>
</dbReference>
<evidence type="ECO:0000256" key="3">
    <source>
        <dbReference type="ARBA" id="ARBA00022801"/>
    </source>
</evidence>
<feature type="chain" id="PRO_5022129686" evidence="6">
    <location>
        <begin position="20"/>
        <end position="484"/>
    </location>
</feature>